<dbReference type="STRING" id="623744.A0A553Q9F3"/>
<dbReference type="InterPro" id="IPR003226">
    <property type="entry name" value="MYG1_exonuclease"/>
</dbReference>
<dbReference type="OrthoDB" id="10265310at2759"/>
<dbReference type="EMBL" id="SRMA01026197">
    <property type="protein sequence ID" value="TRY86559.1"/>
    <property type="molecule type" value="Genomic_DNA"/>
</dbReference>
<evidence type="ECO:0000313" key="2">
    <source>
        <dbReference type="EMBL" id="TRY86559.1"/>
    </source>
</evidence>
<dbReference type="PANTHER" id="PTHR11215">
    <property type="entry name" value="METAL DEPENDENT HYDROLASE - RELATED"/>
    <property type="match status" value="1"/>
</dbReference>
<dbReference type="Proteomes" id="UP000316079">
    <property type="component" value="Unassembled WGS sequence"/>
</dbReference>
<dbReference type="PANTHER" id="PTHR11215:SF1">
    <property type="entry name" value="MYG1 EXONUCLEASE"/>
    <property type="match status" value="1"/>
</dbReference>
<dbReference type="GO" id="GO:0005634">
    <property type="term" value="C:nucleus"/>
    <property type="evidence" value="ECO:0007669"/>
    <property type="project" value="TreeGrafter"/>
</dbReference>
<comment type="caution">
    <text evidence="2">The sequence shown here is derived from an EMBL/GenBank/DDBJ whole genome shotgun (WGS) entry which is preliminary data.</text>
</comment>
<sequence>MGQMRVGAEGVVMGHIVGVRVQIDSFRSMYWVRRRALLVTWRCRLKHALVLQTLLSLIYRTRRVVSPRPFHESEGTTKGLKPTLVQVDLRAWGWLSLLEEWRGLRDEALSSTSGIPGCIFVHAGGFIGGNQTRDGALEMARRTLQTAPTATSV</sequence>
<keyword evidence="3" id="KW-1185">Reference proteome</keyword>
<proteinExistence type="inferred from homology"/>
<name>A0A553Q9F3_9TELE</name>
<comment type="similarity">
    <text evidence="1">Belongs to the MYG1 family.</text>
</comment>
<gene>
    <name evidence="2" type="ORF">DNTS_018569</name>
</gene>
<accession>A0A553Q9F3</accession>
<dbReference type="GO" id="GO:0005737">
    <property type="term" value="C:cytoplasm"/>
    <property type="evidence" value="ECO:0007669"/>
    <property type="project" value="TreeGrafter"/>
</dbReference>
<evidence type="ECO:0000313" key="3">
    <source>
        <dbReference type="Proteomes" id="UP000316079"/>
    </source>
</evidence>
<evidence type="ECO:0000256" key="1">
    <source>
        <dbReference type="ARBA" id="ARBA00010105"/>
    </source>
</evidence>
<dbReference type="Pfam" id="PF03690">
    <property type="entry name" value="MYG1_exonuc"/>
    <property type="match status" value="1"/>
</dbReference>
<protein>
    <submittedName>
        <fullName evidence="2">Uncharacterized protein</fullName>
    </submittedName>
</protein>
<reference evidence="2 3" key="1">
    <citation type="journal article" date="2019" name="Sci. Data">
        <title>Hybrid genome assembly and annotation of Danionella translucida.</title>
        <authorList>
            <person name="Kadobianskyi M."/>
            <person name="Schulze L."/>
            <person name="Schuelke M."/>
            <person name="Judkewitz B."/>
        </authorList>
    </citation>
    <scope>NUCLEOTIDE SEQUENCE [LARGE SCALE GENOMIC DNA]</scope>
    <source>
        <strain evidence="2 3">Bolton</strain>
    </source>
</reference>
<organism evidence="2 3">
    <name type="scientific">Danionella cerebrum</name>
    <dbReference type="NCBI Taxonomy" id="2873325"/>
    <lineage>
        <taxon>Eukaryota</taxon>
        <taxon>Metazoa</taxon>
        <taxon>Chordata</taxon>
        <taxon>Craniata</taxon>
        <taxon>Vertebrata</taxon>
        <taxon>Euteleostomi</taxon>
        <taxon>Actinopterygii</taxon>
        <taxon>Neopterygii</taxon>
        <taxon>Teleostei</taxon>
        <taxon>Ostariophysi</taxon>
        <taxon>Cypriniformes</taxon>
        <taxon>Danionidae</taxon>
        <taxon>Danioninae</taxon>
        <taxon>Danionella</taxon>
    </lineage>
</organism>
<dbReference type="AlphaFoldDB" id="A0A553Q9F3"/>